<accession>A0A7Y0DWY2</accession>
<feature type="transmembrane region" description="Helical" evidence="8">
    <location>
        <begin position="186"/>
        <end position="215"/>
    </location>
</feature>
<evidence type="ECO:0000256" key="2">
    <source>
        <dbReference type="ARBA" id="ARBA00007069"/>
    </source>
</evidence>
<comment type="subcellular location">
    <subcellularLocation>
        <location evidence="1 8">Cell membrane</location>
        <topology evidence="1 8">Multi-pass membrane protein</topology>
    </subcellularLocation>
</comment>
<evidence type="ECO:0000259" key="9">
    <source>
        <dbReference type="PROSITE" id="PS50928"/>
    </source>
</evidence>
<evidence type="ECO:0000313" key="11">
    <source>
        <dbReference type="Proteomes" id="UP000539372"/>
    </source>
</evidence>
<gene>
    <name evidence="10" type="ORF">HH303_01390</name>
</gene>
<keyword evidence="5 8" id="KW-0812">Transmembrane</keyword>
<keyword evidence="7 8" id="KW-0472">Membrane</keyword>
<evidence type="ECO:0000256" key="7">
    <source>
        <dbReference type="ARBA" id="ARBA00023136"/>
    </source>
</evidence>
<organism evidence="10 11">
    <name type="scientific">Pacificispira spongiicola</name>
    <dbReference type="NCBI Taxonomy" id="2729598"/>
    <lineage>
        <taxon>Bacteria</taxon>
        <taxon>Pseudomonadati</taxon>
        <taxon>Pseudomonadota</taxon>
        <taxon>Alphaproteobacteria</taxon>
        <taxon>Rhodospirillales</taxon>
        <taxon>Rhodospirillaceae</taxon>
        <taxon>Pacificispira</taxon>
    </lineage>
</organism>
<evidence type="ECO:0000256" key="5">
    <source>
        <dbReference type="ARBA" id="ARBA00022692"/>
    </source>
</evidence>
<feature type="transmembrane region" description="Helical" evidence="8">
    <location>
        <begin position="143"/>
        <end position="165"/>
    </location>
</feature>
<dbReference type="AlphaFoldDB" id="A0A7Y0DWY2"/>
<evidence type="ECO:0000256" key="1">
    <source>
        <dbReference type="ARBA" id="ARBA00004651"/>
    </source>
</evidence>
<evidence type="ECO:0000256" key="6">
    <source>
        <dbReference type="ARBA" id="ARBA00022989"/>
    </source>
</evidence>
<feature type="transmembrane region" description="Helical" evidence="8">
    <location>
        <begin position="242"/>
        <end position="263"/>
    </location>
</feature>
<dbReference type="SUPFAM" id="SSF161098">
    <property type="entry name" value="MetI-like"/>
    <property type="match status" value="1"/>
</dbReference>
<feature type="transmembrane region" description="Helical" evidence="8">
    <location>
        <begin position="7"/>
        <end position="32"/>
    </location>
</feature>
<dbReference type="PANTHER" id="PTHR42929">
    <property type="entry name" value="INNER MEMBRANE ABC TRANSPORTER PERMEASE PROTEIN YDCU-RELATED-RELATED"/>
    <property type="match status" value="1"/>
</dbReference>
<dbReference type="InterPro" id="IPR035906">
    <property type="entry name" value="MetI-like_sf"/>
</dbReference>
<keyword evidence="11" id="KW-1185">Reference proteome</keyword>
<protein>
    <submittedName>
        <fullName evidence="10">ABC transporter permease</fullName>
    </submittedName>
</protein>
<dbReference type="GO" id="GO:0055085">
    <property type="term" value="P:transmembrane transport"/>
    <property type="evidence" value="ECO:0007669"/>
    <property type="project" value="InterPro"/>
</dbReference>
<dbReference type="Gene3D" id="1.10.3720.10">
    <property type="entry name" value="MetI-like"/>
    <property type="match status" value="1"/>
</dbReference>
<evidence type="ECO:0000256" key="8">
    <source>
        <dbReference type="RuleBase" id="RU363032"/>
    </source>
</evidence>
<dbReference type="Proteomes" id="UP000539372">
    <property type="component" value="Unassembled WGS sequence"/>
</dbReference>
<evidence type="ECO:0000256" key="4">
    <source>
        <dbReference type="ARBA" id="ARBA00022475"/>
    </source>
</evidence>
<evidence type="ECO:0000256" key="3">
    <source>
        <dbReference type="ARBA" id="ARBA00022448"/>
    </source>
</evidence>
<keyword evidence="3 8" id="KW-0813">Transport</keyword>
<feature type="transmembrane region" description="Helical" evidence="8">
    <location>
        <begin position="91"/>
        <end position="116"/>
    </location>
</feature>
<proteinExistence type="inferred from homology"/>
<feature type="transmembrane region" description="Helical" evidence="8">
    <location>
        <begin position="52"/>
        <end position="79"/>
    </location>
</feature>
<comment type="caution">
    <text evidence="10">The sequence shown here is derived from an EMBL/GenBank/DDBJ whole genome shotgun (WGS) entry which is preliminary data.</text>
</comment>
<dbReference type="RefSeq" id="WP_169623414.1">
    <property type="nucleotide sequence ID" value="NZ_JABBNT010000001.1"/>
</dbReference>
<dbReference type="InterPro" id="IPR000515">
    <property type="entry name" value="MetI-like"/>
</dbReference>
<keyword evidence="4" id="KW-1003">Cell membrane</keyword>
<reference evidence="10 11" key="1">
    <citation type="submission" date="2020-04" db="EMBL/GenBank/DDBJ databases">
        <title>Rhodospirillaceae bacterium KN72 isolated from deep sea.</title>
        <authorList>
            <person name="Zhang D.-C."/>
        </authorList>
    </citation>
    <scope>NUCLEOTIDE SEQUENCE [LARGE SCALE GENOMIC DNA]</scope>
    <source>
        <strain evidence="10 11">KN72</strain>
    </source>
</reference>
<dbReference type="PROSITE" id="PS50928">
    <property type="entry name" value="ABC_TM1"/>
    <property type="match status" value="1"/>
</dbReference>
<name>A0A7Y0DWY2_9PROT</name>
<dbReference type="PANTHER" id="PTHR42929:SF5">
    <property type="entry name" value="ABC TRANSPORTER PERMEASE PROTEIN"/>
    <property type="match status" value="1"/>
</dbReference>
<keyword evidence="6 8" id="KW-1133">Transmembrane helix</keyword>
<sequence length="273" mass="30040">MLTHKSTFLLLLPLTAIVAVFFLYPLGLIVFNSVNDGEWTLRGYEALFNSRLIAIVLQNTFEIAIGATLISLALGYPIAMHLARQTPKRRALYMIMVMLPFWTSILVKSFALAIILGENGLINDFLGLFFGPDFFIPMMFNRVGVFVGMVNYLLPFMILPILTSLMSQDPALRKAAEIMGAGPTRIFLTITLPLSLTGVMAGVLMNVVLSLGMYITPALLGGRKDVMMANLIDFYTRKTLDWQLASAIAVSLLVISVILAAFLQRSRGRGAAL</sequence>
<dbReference type="GO" id="GO:0005886">
    <property type="term" value="C:plasma membrane"/>
    <property type="evidence" value="ECO:0007669"/>
    <property type="project" value="UniProtKB-SubCell"/>
</dbReference>
<dbReference type="Pfam" id="PF00528">
    <property type="entry name" value="BPD_transp_1"/>
    <property type="match status" value="1"/>
</dbReference>
<evidence type="ECO:0000313" key="10">
    <source>
        <dbReference type="EMBL" id="NMM43112.1"/>
    </source>
</evidence>
<dbReference type="CDD" id="cd06261">
    <property type="entry name" value="TM_PBP2"/>
    <property type="match status" value="1"/>
</dbReference>
<comment type="similarity">
    <text evidence="2">Belongs to the binding-protein-dependent transport system permease family. CysTW subfamily.</text>
</comment>
<feature type="domain" description="ABC transmembrane type-1" evidence="9">
    <location>
        <begin position="57"/>
        <end position="263"/>
    </location>
</feature>
<dbReference type="EMBL" id="JABBNT010000001">
    <property type="protein sequence ID" value="NMM43112.1"/>
    <property type="molecule type" value="Genomic_DNA"/>
</dbReference>